<keyword evidence="1" id="KW-0812">Transmembrane</keyword>
<sequence length="97" mass="11027">MSADTHERESVALRLIWMVLFLFVWLVAQYIFAGVVVVQLVCRLVKGRPSNALSEFGLNLSRYLAQIVRFGTFATEEKPWPIADWPASTATVQEEQI</sequence>
<accession>A0ABQ2H1P9</accession>
<gene>
    <name evidence="2" type="ORF">GCM10009425_41820</name>
</gene>
<protein>
    <submittedName>
        <fullName evidence="2">Lipase</fullName>
    </submittedName>
</protein>
<proteinExistence type="predicted"/>
<dbReference type="RefSeq" id="WP_188868073.1">
    <property type="nucleotide sequence ID" value="NZ_BMNW01000012.1"/>
</dbReference>
<evidence type="ECO:0000313" key="3">
    <source>
        <dbReference type="Proteomes" id="UP000616499"/>
    </source>
</evidence>
<organism evidence="2 3">
    <name type="scientific">Pseudomonas asuensis</name>
    <dbReference type="NCBI Taxonomy" id="1825787"/>
    <lineage>
        <taxon>Bacteria</taxon>
        <taxon>Pseudomonadati</taxon>
        <taxon>Pseudomonadota</taxon>
        <taxon>Gammaproteobacteria</taxon>
        <taxon>Pseudomonadales</taxon>
        <taxon>Pseudomonadaceae</taxon>
        <taxon>Pseudomonas</taxon>
    </lineage>
</organism>
<keyword evidence="1" id="KW-0472">Membrane</keyword>
<keyword evidence="3" id="KW-1185">Reference proteome</keyword>
<dbReference type="InterPro" id="IPR025498">
    <property type="entry name" value="DUF4389"/>
</dbReference>
<dbReference type="EMBL" id="BMNW01000012">
    <property type="protein sequence ID" value="GGM26915.1"/>
    <property type="molecule type" value="Genomic_DNA"/>
</dbReference>
<dbReference type="Proteomes" id="UP000616499">
    <property type="component" value="Unassembled WGS sequence"/>
</dbReference>
<evidence type="ECO:0000256" key="1">
    <source>
        <dbReference type="SAM" id="Phobius"/>
    </source>
</evidence>
<reference evidence="3" key="1">
    <citation type="journal article" date="2019" name="Int. J. Syst. Evol. Microbiol.">
        <title>The Global Catalogue of Microorganisms (GCM) 10K type strain sequencing project: providing services to taxonomists for standard genome sequencing and annotation.</title>
        <authorList>
            <consortium name="The Broad Institute Genomics Platform"/>
            <consortium name="The Broad Institute Genome Sequencing Center for Infectious Disease"/>
            <person name="Wu L."/>
            <person name="Ma J."/>
        </authorList>
    </citation>
    <scope>NUCLEOTIDE SEQUENCE [LARGE SCALE GENOMIC DNA]</scope>
    <source>
        <strain evidence="3">JCM 13501</strain>
    </source>
</reference>
<dbReference type="Pfam" id="PF14333">
    <property type="entry name" value="DUF4389"/>
    <property type="match status" value="1"/>
</dbReference>
<name>A0ABQ2H1P9_9PSED</name>
<evidence type="ECO:0000313" key="2">
    <source>
        <dbReference type="EMBL" id="GGM26915.1"/>
    </source>
</evidence>
<comment type="caution">
    <text evidence="2">The sequence shown here is derived from an EMBL/GenBank/DDBJ whole genome shotgun (WGS) entry which is preliminary data.</text>
</comment>
<feature type="transmembrane region" description="Helical" evidence="1">
    <location>
        <begin position="15"/>
        <end position="41"/>
    </location>
</feature>
<keyword evidence="1" id="KW-1133">Transmembrane helix</keyword>